<dbReference type="InterPro" id="IPR011050">
    <property type="entry name" value="Pectin_lyase_fold/virulence"/>
</dbReference>
<evidence type="ECO:0000313" key="5">
    <source>
        <dbReference type="EMBL" id="KYF33340.1"/>
    </source>
</evidence>
<dbReference type="EMBL" id="LROT01000023">
    <property type="protein sequence ID" value="KYF33340.1"/>
    <property type="molecule type" value="Genomic_DNA"/>
</dbReference>
<dbReference type="SUPFAM" id="SSF51126">
    <property type="entry name" value="Pectin lyase-like"/>
    <property type="match status" value="1"/>
</dbReference>
<dbReference type="PATRIC" id="fig|28037.237.peg.1131"/>
<evidence type="ECO:0000256" key="2">
    <source>
        <dbReference type="ARBA" id="ARBA00022741"/>
    </source>
</evidence>
<accession>A0A150NJ13</accession>
<dbReference type="InterPro" id="IPR000641">
    <property type="entry name" value="CbxX/CfxQ"/>
</dbReference>
<dbReference type="FunFam" id="3.40.50.300:FF:000216">
    <property type="entry name" value="Type VII secretion ATPase EccA"/>
    <property type="match status" value="1"/>
</dbReference>
<comment type="similarity">
    <text evidence="1">Belongs to the CbxX/CfxQ family.</text>
</comment>
<name>A0A150NJ13_STRMT</name>
<dbReference type="SUPFAM" id="SSF52540">
    <property type="entry name" value="P-loop containing nucleoside triphosphate hydrolases"/>
    <property type="match status" value="1"/>
</dbReference>
<dbReference type="Gene3D" id="3.40.50.300">
    <property type="entry name" value="P-loop containing nucleotide triphosphate hydrolases"/>
    <property type="match status" value="1"/>
</dbReference>
<comment type="caution">
    <text evidence="5">The sequence shown here is derived from an EMBL/GenBank/DDBJ whole genome shotgun (WGS) entry which is preliminary data.</text>
</comment>
<dbReference type="Proteomes" id="UP000075618">
    <property type="component" value="Unassembled WGS sequence"/>
</dbReference>
<keyword evidence="2" id="KW-0547">Nucleotide-binding</keyword>
<gene>
    <name evidence="5" type="ORF">SMI10712_01359</name>
</gene>
<dbReference type="Pfam" id="PF00004">
    <property type="entry name" value="AAA"/>
    <property type="match status" value="1"/>
</dbReference>
<dbReference type="PRINTS" id="PR00819">
    <property type="entry name" value="CBXCFQXSUPER"/>
</dbReference>
<dbReference type="Gene3D" id="1.10.8.60">
    <property type="match status" value="1"/>
</dbReference>
<dbReference type="SMART" id="SM00382">
    <property type="entry name" value="AAA"/>
    <property type="match status" value="1"/>
</dbReference>
<reference evidence="5 6" key="1">
    <citation type="submission" date="2016-01" db="EMBL/GenBank/DDBJ databases">
        <title>Highly variable Streptococcus oralis are common among viridans streptococci isolated from primates.</title>
        <authorList>
            <person name="Denapaite D."/>
            <person name="Rieger M."/>
            <person name="Koendgen S."/>
            <person name="Brueckner R."/>
            <person name="Ochigava I."/>
            <person name="Kappeler P."/>
            <person name="Maetz-Rensing K."/>
            <person name="Leendertz F."/>
            <person name="Hakenbeck R."/>
        </authorList>
    </citation>
    <scope>NUCLEOTIDE SEQUENCE [LARGE SCALE GENOMIC DNA]</scope>
    <source>
        <strain evidence="5 6">10712</strain>
    </source>
</reference>
<evidence type="ECO:0000256" key="3">
    <source>
        <dbReference type="ARBA" id="ARBA00022840"/>
    </source>
</evidence>
<feature type="domain" description="AAA+ ATPase" evidence="4">
    <location>
        <begin position="419"/>
        <end position="557"/>
    </location>
</feature>
<evidence type="ECO:0000313" key="6">
    <source>
        <dbReference type="Proteomes" id="UP000075618"/>
    </source>
</evidence>
<dbReference type="InterPro" id="IPR003959">
    <property type="entry name" value="ATPase_AAA_core"/>
</dbReference>
<evidence type="ECO:0000256" key="1">
    <source>
        <dbReference type="ARBA" id="ARBA00010378"/>
    </source>
</evidence>
<dbReference type="InterPro" id="IPR027417">
    <property type="entry name" value="P-loop_NTPase"/>
</dbReference>
<dbReference type="GO" id="GO:0005524">
    <property type="term" value="F:ATP binding"/>
    <property type="evidence" value="ECO:0007669"/>
    <property type="project" value="UniProtKB-KW"/>
</dbReference>
<evidence type="ECO:0000259" key="4">
    <source>
        <dbReference type="SMART" id="SM00382"/>
    </source>
</evidence>
<dbReference type="AlphaFoldDB" id="A0A150NJ13"/>
<protein>
    <submittedName>
        <fullName evidence="5">ATPase, AAA family protein</fullName>
    </submittedName>
</protein>
<dbReference type="PANTHER" id="PTHR43392">
    <property type="entry name" value="AAA-TYPE ATPASE FAMILY PROTEIN / ANKYRIN REPEAT FAMILY PROTEIN"/>
    <property type="match status" value="1"/>
</dbReference>
<sequence>MAYFLVGKDNSSLFSKRTTWDFDAAIAAASDGDTIEIQENFRVEFGSILIDKNLSFIGNVIEEEQLILPALDGLFAIDGVNVTFKNLALNVKEEKYNCLNIKPGSSVLLDTVILESNQTEGEIYPICYSKDSTVTIKNSVVRSFQPDKRQRIYFDNSTVLIQDTSIYVQTVFDNSRFELSNIELEVSDNNGIFLGTKSEGSIKSSILFAGSFENKRSTIECTQSSLTLLDTRVFLDNDEEYVNACFLKESSLSVGFVMMHSIKTVKSTVHIEDHLGLVELGDFEDHSSVTGNILMVLGGNHNKINVYSDSHSNLRLNKIIVGMKTNPDIKLERNVKFQVGELLRVKTNEDYTDVILDENNQYTLVNDEVSIRRFGEKTTFEKLQDMIGLDSVKNEVREFIAITNMNKSRKDKGFNTSGVTLHSLFLGNPGTGKTTVARLMGKLLYENNIIPTDKYVETSRSDLVGQHIGHTAIKTRKVLESALGGVLFIDEAYTLAKGGEKDFGSEAIDEILKFMEDHREDIVLIFAGYTKDMEKFLEMNEGLRSRIPNVFHFEDYSIGQLYQIGLNDLVSKGYKVDVEAYQKLLKNNFERSNDFSNGRWVRNQNEKILRKVAMYLFENNIEIIEMIPNEVLENCYI</sequence>
<organism evidence="5 6">
    <name type="scientific">Streptococcus mitis</name>
    <dbReference type="NCBI Taxonomy" id="28037"/>
    <lineage>
        <taxon>Bacteria</taxon>
        <taxon>Bacillati</taxon>
        <taxon>Bacillota</taxon>
        <taxon>Bacilli</taxon>
        <taxon>Lactobacillales</taxon>
        <taxon>Streptococcaceae</taxon>
        <taxon>Streptococcus</taxon>
        <taxon>Streptococcus mitis group</taxon>
    </lineage>
</organism>
<dbReference type="GO" id="GO:0016887">
    <property type="term" value="F:ATP hydrolysis activity"/>
    <property type="evidence" value="ECO:0007669"/>
    <property type="project" value="InterPro"/>
</dbReference>
<dbReference type="CDD" id="cd00009">
    <property type="entry name" value="AAA"/>
    <property type="match status" value="1"/>
</dbReference>
<dbReference type="InterPro" id="IPR050773">
    <property type="entry name" value="CbxX/CfxQ_RuBisCO_ESX"/>
</dbReference>
<dbReference type="InterPro" id="IPR003593">
    <property type="entry name" value="AAA+_ATPase"/>
</dbReference>
<keyword evidence="3" id="KW-0067">ATP-binding</keyword>
<proteinExistence type="inferred from homology"/>
<dbReference type="PANTHER" id="PTHR43392:SF2">
    <property type="entry name" value="AAA-TYPE ATPASE FAMILY PROTEIN _ ANKYRIN REPEAT FAMILY PROTEIN"/>
    <property type="match status" value="1"/>
</dbReference>